<dbReference type="EMBL" id="FQXK01000032">
    <property type="protein sequence ID" value="SHI53093.1"/>
    <property type="molecule type" value="Genomic_DNA"/>
</dbReference>
<organism evidence="1 2">
    <name type="scientific">Butyrivibrio fibrisolvens DSM 3071</name>
    <dbReference type="NCBI Taxonomy" id="1121131"/>
    <lineage>
        <taxon>Bacteria</taxon>
        <taxon>Bacillati</taxon>
        <taxon>Bacillota</taxon>
        <taxon>Clostridia</taxon>
        <taxon>Lachnospirales</taxon>
        <taxon>Lachnospiraceae</taxon>
        <taxon>Butyrivibrio</taxon>
    </lineage>
</organism>
<dbReference type="Proteomes" id="UP000184278">
    <property type="component" value="Unassembled WGS sequence"/>
</dbReference>
<name>A0A1M6BWS7_BUTFI</name>
<gene>
    <name evidence="1" type="ORF">SAMN02745229_03237</name>
</gene>
<reference evidence="2" key="1">
    <citation type="submission" date="2016-11" db="EMBL/GenBank/DDBJ databases">
        <authorList>
            <person name="Varghese N."/>
            <person name="Submissions S."/>
        </authorList>
    </citation>
    <scope>NUCLEOTIDE SEQUENCE [LARGE SCALE GENOMIC DNA]</scope>
    <source>
        <strain evidence="2">DSM 3071</strain>
    </source>
</reference>
<accession>A0A1M6BWS7</accession>
<evidence type="ECO:0000313" key="1">
    <source>
        <dbReference type="EMBL" id="SHI53093.1"/>
    </source>
</evidence>
<dbReference type="STRING" id="1121131.SAMN02745229_03237"/>
<dbReference type="AlphaFoldDB" id="A0A1M6BWS7"/>
<protein>
    <recommendedName>
        <fullName evidence="3">Lysine-N-methylase</fullName>
    </recommendedName>
</protein>
<dbReference type="OrthoDB" id="86584at2"/>
<dbReference type="NCBIfam" id="NF038110">
    <property type="entry name" value="Lys_methyl_FliB"/>
    <property type="match status" value="1"/>
</dbReference>
<evidence type="ECO:0000313" key="2">
    <source>
        <dbReference type="Proteomes" id="UP000184278"/>
    </source>
</evidence>
<sequence>MTIKDTFLSPDYYPSFSCKGPDCRHTCCNGLTINMSQQEYFKLVGLSCSDELRQGLDLAIKPLSNPDPYKYAELCHDFFGNCRMLMDNGFCRLQYECGEDVMTYACRYFPRSPRLNISPRVACSCGCEKTIEMLMDSKENISTTSGEYSFDLAGEEVKSESVTKDELEKIQNYLFEILQNKDIDIDKKIADIRAFLESQDSQDYQNYATVENDTDQHFSDHENVANSFFKSINICTFVKIAEFVKDQYYTMADYCDAFLQVAESDDPLDTLKANRDKLYSTFPELDTWICKMFINDIFYTQFPFSEKDMTLSQAGQLLECEVRFLQMLLYSNVDNISSRDDFVDLCMYYFRMADFTPFSHNALVLMNKND</sequence>
<keyword evidence="2" id="KW-1185">Reference proteome</keyword>
<dbReference type="RefSeq" id="WP_073389286.1">
    <property type="nucleotide sequence ID" value="NZ_FQXK01000032.1"/>
</dbReference>
<evidence type="ECO:0008006" key="3">
    <source>
        <dbReference type="Google" id="ProtNLM"/>
    </source>
</evidence>
<proteinExistence type="predicted"/>
<dbReference type="GeneID" id="89511696"/>